<dbReference type="EMBL" id="JBANRG010000155">
    <property type="protein sequence ID" value="KAK7433512.1"/>
    <property type="molecule type" value="Genomic_DNA"/>
</dbReference>
<organism evidence="2 5">
    <name type="scientific">Marasmiellus scandens</name>
    <dbReference type="NCBI Taxonomy" id="2682957"/>
    <lineage>
        <taxon>Eukaryota</taxon>
        <taxon>Fungi</taxon>
        <taxon>Dikarya</taxon>
        <taxon>Basidiomycota</taxon>
        <taxon>Agaricomycotina</taxon>
        <taxon>Agaricomycetes</taxon>
        <taxon>Agaricomycetidae</taxon>
        <taxon>Agaricales</taxon>
        <taxon>Marasmiineae</taxon>
        <taxon>Omphalotaceae</taxon>
        <taxon>Marasmiellus</taxon>
    </lineage>
</organism>
<keyword evidence="5" id="KW-1185">Reference proteome</keyword>
<proteinExistence type="predicted"/>
<feature type="compositionally biased region" description="Acidic residues" evidence="1">
    <location>
        <begin position="426"/>
        <end position="444"/>
    </location>
</feature>
<evidence type="ECO:0000313" key="2">
    <source>
        <dbReference type="EMBL" id="KAK7433512.1"/>
    </source>
</evidence>
<feature type="region of interest" description="Disordered" evidence="1">
    <location>
        <begin position="424"/>
        <end position="444"/>
    </location>
</feature>
<reference evidence="2 5" key="1">
    <citation type="submission" date="2024-01" db="EMBL/GenBank/DDBJ databases">
        <title>A draft genome for the cacao thread blight pathogen Marasmiellus scandens.</title>
        <authorList>
            <person name="Baruah I.K."/>
            <person name="Leung J."/>
            <person name="Bukari Y."/>
            <person name="Amoako-Attah I."/>
            <person name="Meinhardt L.W."/>
            <person name="Bailey B.A."/>
            <person name="Cohen S.P."/>
        </authorList>
    </citation>
    <scope>NUCLEOTIDE SEQUENCE [LARGE SCALE GENOMIC DNA]</scope>
    <source>
        <strain evidence="2 5">GH-19</strain>
    </source>
</reference>
<dbReference type="EMBL" id="JBANRG010000145">
    <property type="protein sequence ID" value="KAK7433663.1"/>
    <property type="molecule type" value="Genomic_DNA"/>
</dbReference>
<accession>A0ABR1IKS9</accession>
<evidence type="ECO:0000313" key="4">
    <source>
        <dbReference type="EMBL" id="KAK7444849.1"/>
    </source>
</evidence>
<protein>
    <submittedName>
        <fullName evidence="2">Uncharacterized protein</fullName>
    </submittedName>
</protein>
<evidence type="ECO:0000313" key="5">
    <source>
        <dbReference type="Proteomes" id="UP001498398"/>
    </source>
</evidence>
<gene>
    <name evidence="4" type="ORF">VKT23_015167</name>
    <name evidence="3" type="ORF">VKT23_020638</name>
    <name evidence="2" type="ORF">VKT23_020752</name>
</gene>
<evidence type="ECO:0000313" key="3">
    <source>
        <dbReference type="EMBL" id="KAK7433663.1"/>
    </source>
</evidence>
<sequence length="444" mass="50754">MKQSKQSGSTFNFSEDAPYDRKLLSELKVVHPPYHDPSHQRSYQKRLNNWDSKWENVLEFKCDKSYQELQTQGKKYLSMKRDKIANISEEFDQKFAGKSANPFTSRFKSSDGKTLLVYFGVQHPEKQDKIRHVSMTPTMEELEIFRENGTKLYENGLSKTLQYKNWIATQELMACLPQDRVDPNDRRHMFDNKNLQRSYYHYHKGPDGLGPDQGEPKGTVHIVTCWPQKGHPHDPMTPSKSHSARAGCGIAIETWYESSVEVNDFLGAIFKKEFPEEYPRFLKAHKAARWRKSDPGPYVGKVVIWKLSGSPHIDQGDPCPTATFGLGCFEGGNMEILDIGVKLAYAPGHIVIGWTSFLCHRVTDWTDRLPCGEEKSLMVNNLLSPGRVAVVSFFPCNAFDQLEGKPPGWGKRSQWGLRTIMNGELDMNESEEMDQDECEDGETD</sequence>
<comment type="caution">
    <text evidence="2">The sequence shown here is derived from an EMBL/GenBank/DDBJ whole genome shotgun (WGS) entry which is preliminary data.</text>
</comment>
<dbReference type="EMBL" id="JBANRG010000049">
    <property type="protein sequence ID" value="KAK7444849.1"/>
    <property type="molecule type" value="Genomic_DNA"/>
</dbReference>
<dbReference type="Gene3D" id="3.60.130.30">
    <property type="match status" value="1"/>
</dbReference>
<name>A0ABR1IKS9_9AGAR</name>
<evidence type="ECO:0000256" key="1">
    <source>
        <dbReference type="SAM" id="MobiDB-lite"/>
    </source>
</evidence>
<dbReference type="Proteomes" id="UP001498398">
    <property type="component" value="Unassembled WGS sequence"/>
</dbReference>